<dbReference type="AlphaFoldDB" id="Q92ZP6"/>
<sequence length="108" mass="12630">MRVPRSSIWIERHKRAAGFWLAEDYFTGTKCIGVILRAGGEVLRNRDCAGQGHSARQPRDYRSGEEVTSARQADWEKLRRMPADDTLVAPGWWFRSHQVWYLQARGRW</sequence>
<dbReference type="Proteomes" id="UP000001976">
    <property type="component" value="Plasmid pSymA"/>
</dbReference>
<geneLocation type="plasmid" evidence="2 3">
    <name>pSymA</name>
</geneLocation>
<keyword evidence="3" id="KW-1185">Reference proteome</keyword>
<dbReference type="KEGG" id="sme:SMa0754"/>
<dbReference type="HOGENOM" id="CLU_2194853_0_0_5"/>
<reference evidence="3" key="2">
    <citation type="journal article" date="2001" name="Science">
        <title>The composite genome of the legume symbiont Sinorhizobium meliloti.</title>
        <authorList>
            <person name="Galibert F."/>
            <person name="Finan T.M."/>
            <person name="Long S.R."/>
            <person name="Puehler A."/>
            <person name="Abola P."/>
            <person name="Ampe F."/>
            <person name="Barloy-Hubler F."/>
            <person name="Barnett M.J."/>
            <person name="Becker A."/>
            <person name="Boistard P."/>
            <person name="Bothe G."/>
            <person name="Boutry M."/>
            <person name="Bowser L."/>
            <person name="Buhrmester J."/>
            <person name="Cadieu E."/>
            <person name="Capela D."/>
            <person name="Chain P."/>
            <person name="Cowie A."/>
            <person name="Davis R.W."/>
            <person name="Dreano S."/>
            <person name="Federspiel N.A."/>
            <person name="Fisher R.F."/>
            <person name="Gloux S."/>
            <person name="Godrie T."/>
            <person name="Goffeau A."/>
            <person name="Golding B."/>
            <person name="Gouzy J."/>
            <person name="Gurjal M."/>
            <person name="Hernandez-Lucas I."/>
            <person name="Hong A."/>
            <person name="Huizar L."/>
            <person name="Hyman R.W."/>
            <person name="Jones T."/>
            <person name="Kahn D."/>
            <person name="Kahn M.L."/>
            <person name="Kalman S."/>
            <person name="Keating D.H."/>
            <person name="Kiss E."/>
            <person name="Komp C."/>
            <person name="Lelaure V."/>
            <person name="Masuy D."/>
            <person name="Palm C."/>
            <person name="Peck M.C."/>
            <person name="Pohl T.M."/>
            <person name="Portetelle D."/>
            <person name="Purnelle B."/>
            <person name="Ramsperger U."/>
            <person name="Surzycki R."/>
            <person name="Thebault P."/>
            <person name="Vandenbol M."/>
            <person name="Vorhoelter F.J."/>
            <person name="Weidner S."/>
            <person name="Wells D.H."/>
            <person name="Wong K."/>
            <person name="Yeh K.-C."/>
            <person name="Batut J."/>
        </authorList>
    </citation>
    <scope>NUCLEOTIDE SEQUENCE [LARGE SCALE GENOMIC DNA]</scope>
    <source>
        <strain evidence="3">1021</strain>
        <plasmid evidence="3">Plasmid pSymA</plasmid>
    </source>
</reference>
<dbReference type="EnsemblBacteria" id="AAK65061">
    <property type="protein sequence ID" value="AAK65061"/>
    <property type="gene ID" value="SMa0754"/>
</dbReference>
<evidence type="ECO:0000256" key="1">
    <source>
        <dbReference type="SAM" id="MobiDB-lite"/>
    </source>
</evidence>
<evidence type="ECO:0000313" key="3">
    <source>
        <dbReference type="Proteomes" id="UP000001976"/>
    </source>
</evidence>
<protein>
    <submittedName>
        <fullName evidence="2">Uncharacterized protein</fullName>
    </submittedName>
</protein>
<organism evidence="2 3">
    <name type="scientific">Rhizobium meliloti (strain 1021)</name>
    <name type="common">Ensifer meliloti</name>
    <name type="synonym">Sinorhizobium meliloti</name>
    <dbReference type="NCBI Taxonomy" id="266834"/>
    <lineage>
        <taxon>Bacteria</taxon>
        <taxon>Pseudomonadati</taxon>
        <taxon>Pseudomonadota</taxon>
        <taxon>Alphaproteobacteria</taxon>
        <taxon>Hyphomicrobiales</taxon>
        <taxon>Rhizobiaceae</taxon>
        <taxon>Sinorhizobium/Ensifer group</taxon>
        <taxon>Sinorhizobium</taxon>
    </lineage>
</organism>
<reference evidence="2 3" key="1">
    <citation type="journal article" date="2001" name="Proc. Natl. Acad. Sci. U.S.A.">
        <title>Nucleotide sequence and predicted functions of the entire Sinorhizobium meliloti pSymA megaplasmid.</title>
        <authorList>
            <person name="Barnett M.J."/>
            <person name="Fisher R.F."/>
            <person name="Jones T."/>
            <person name="Komp C."/>
            <person name="Abola A.P."/>
            <person name="Barloy-Hubler F."/>
            <person name="Bowser L."/>
            <person name="Capela D."/>
            <person name="Galibert F."/>
            <person name="Gouzy J."/>
            <person name="Gurjal M."/>
            <person name="Hong A."/>
            <person name="Huizar L."/>
            <person name="Hyman R.W."/>
            <person name="Kahn D."/>
            <person name="Kahn M.L."/>
            <person name="Kalman S."/>
            <person name="Keating D.H."/>
            <person name="Palm C."/>
            <person name="Peck M.C."/>
            <person name="Surzycki R."/>
            <person name="Wells D.H."/>
            <person name="Yeh K.-C."/>
            <person name="Davis R.W."/>
            <person name="Federspiel N.A."/>
            <person name="Long S.R."/>
        </authorList>
    </citation>
    <scope>NUCLEOTIDE SEQUENCE [LARGE SCALE GENOMIC DNA]</scope>
    <source>
        <strain evidence="2 3">1021</strain>
        <plasmid evidence="3">Plasmid pSymA</plasmid>
    </source>
</reference>
<feature type="region of interest" description="Disordered" evidence="1">
    <location>
        <begin position="48"/>
        <end position="67"/>
    </location>
</feature>
<name>Q92ZP6_RHIME</name>
<evidence type="ECO:0000313" key="2">
    <source>
        <dbReference type="EMBL" id="AAK65061.1"/>
    </source>
</evidence>
<proteinExistence type="predicted"/>
<dbReference type="EMBL" id="AE006469">
    <property type="protein sequence ID" value="AAK65061.1"/>
    <property type="molecule type" value="Genomic_DNA"/>
</dbReference>
<accession>Q92ZP6</accession>
<gene>
    <name evidence="2" type="ORF">SMa0754</name>
</gene>
<keyword evidence="2" id="KW-0614">Plasmid</keyword>
<dbReference type="PIR" id="C95312">
    <property type="entry name" value="C95312"/>
</dbReference>